<protein>
    <recommendedName>
        <fullName evidence="4">DUF2911 domain-containing protein</fullName>
    </recommendedName>
</protein>
<reference evidence="3" key="1">
    <citation type="journal article" date="2019" name="Int. J. Syst. Evol. Microbiol.">
        <title>The Global Catalogue of Microorganisms (GCM) 10K type strain sequencing project: providing services to taxonomists for standard genome sequencing and annotation.</title>
        <authorList>
            <consortium name="The Broad Institute Genomics Platform"/>
            <consortium name="The Broad Institute Genome Sequencing Center for Infectious Disease"/>
            <person name="Wu L."/>
            <person name="Ma J."/>
        </authorList>
    </citation>
    <scope>NUCLEOTIDE SEQUENCE [LARGE SCALE GENOMIC DNA]</scope>
    <source>
        <strain evidence="3">CGMCC 1.15342</strain>
    </source>
</reference>
<sequence>MKATVLSFVFVMALSVLSFAQQDKSKRASPPAHTTVTTADGVTIDIHYSQPSLKGRKIGVDIAPFGKVWRTGANEATTFEVNKDVLVQGQALPAGKYSLYSIPTEQNTTIIFNKVWDQWGTQYDESQDALRVVVMGNESGQSVEQFTIKADKNGTVTLVWGPYSVPFTVKAAN</sequence>
<proteinExistence type="predicted"/>
<dbReference type="Proteomes" id="UP000597338">
    <property type="component" value="Unassembled WGS sequence"/>
</dbReference>
<name>A0ABQ1LPD5_9SPHI</name>
<dbReference type="Pfam" id="PF11138">
    <property type="entry name" value="DUF2911"/>
    <property type="match status" value="1"/>
</dbReference>
<keyword evidence="1" id="KW-0732">Signal</keyword>
<feature type="signal peptide" evidence="1">
    <location>
        <begin position="1"/>
        <end position="20"/>
    </location>
</feature>
<evidence type="ECO:0000313" key="3">
    <source>
        <dbReference type="Proteomes" id="UP000597338"/>
    </source>
</evidence>
<evidence type="ECO:0000313" key="2">
    <source>
        <dbReference type="EMBL" id="GGC26814.1"/>
    </source>
</evidence>
<feature type="chain" id="PRO_5045826216" description="DUF2911 domain-containing protein" evidence="1">
    <location>
        <begin position="21"/>
        <end position="173"/>
    </location>
</feature>
<dbReference type="RefSeq" id="WP_188749891.1">
    <property type="nucleotide sequence ID" value="NZ_BMIK01000005.1"/>
</dbReference>
<gene>
    <name evidence="2" type="ORF">GCM10011386_18630</name>
</gene>
<dbReference type="EMBL" id="BMIK01000005">
    <property type="protein sequence ID" value="GGC26814.1"/>
    <property type="molecule type" value="Genomic_DNA"/>
</dbReference>
<organism evidence="2 3">
    <name type="scientific">Parapedobacter defluvii</name>
    <dbReference type="NCBI Taxonomy" id="2045106"/>
    <lineage>
        <taxon>Bacteria</taxon>
        <taxon>Pseudomonadati</taxon>
        <taxon>Bacteroidota</taxon>
        <taxon>Sphingobacteriia</taxon>
        <taxon>Sphingobacteriales</taxon>
        <taxon>Sphingobacteriaceae</taxon>
        <taxon>Parapedobacter</taxon>
    </lineage>
</organism>
<comment type="caution">
    <text evidence="2">The sequence shown here is derived from an EMBL/GenBank/DDBJ whole genome shotgun (WGS) entry which is preliminary data.</text>
</comment>
<dbReference type="InterPro" id="IPR021314">
    <property type="entry name" value="DUF2911"/>
</dbReference>
<evidence type="ECO:0008006" key="4">
    <source>
        <dbReference type="Google" id="ProtNLM"/>
    </source>
</evidence>
<keyword evidence="3" id="KW-1185">Reference proteome</keyword>
<accession>A0ABQ1LPD5</accession>
<evidence type="ECO:0000256" key="1">
    <source>
        <dbReference type="SAM" id="SignalP"/>
    </source>
</evidence>